<sequence length="94" mass="9977">MAQIHTLHILNKAPEHPRSGECLRSLNPGDALLLIENAVLALATPGELTAGIPVYALSPDVLARGLAQTARKASLVDFPAMVELTAQAQKVISW</sequence>
<evidence type="ECO:0000313" key="1">
    <source>
        <dbReference type="EMBL" id="MDS1310495.1"/>
    </source>
</evidence>
<reference evidence="1" key="1">
    <citation type="submission" date="2023-09" db="EMBL/GenBank/DDBJ databases">
        <title>Marinobacter sediminicola sp. nov. and Marinobacter maritimum sp. nov., isolated from marine sediment.</title>
        <authorList>
            <person name="An J."/>
        </authorList>
    </citation>
    <scope>NUCLEOTIDE SEQUENCE</scope>
    <source>
        <strain evidence="1">F60267</strain>
    </source>
</reference>
<dbReference type="EMBL" id="JAVMBO010000014">
    <property type="protein sequence ID" value="MDS1310495.1"/>
    <property type="molecule type" value="Genomic_DNA"/>
</dbReference>
<evidence type="ECO:0000313" key="2">
    <source>
        <dbReference type="Proteomes" id="UP001267407"/>
    </source>
</evidence>
<dbReference type="InterPro" id="IPR007215">
    <property type="entry name" value="Sulphur_relay_TusB/DsrH"/>
</dbReference>
<gene>
    <name evidence="1" type="primary">tusB</name>
    <name evidence="1" type="ORF">RKA07_10385</name>
</gene>
<organism evidence="1 2">
    <name type="scientific">Marinobacter xiaoshiensis</name>
    <dbReference type="NCBI Taxonomy" id="3073652"/>
    <lineage>
        <taxon>Bacteria</taxon>
        <taxon>Pseudomonadati</taxon>
        <taxon>Pseudomonadota</taxon>
        <taxon>Gammaproteobacteria</taxon>
        <taxon>Pseudomonadales</taxon>
        <taxon>Marinobacteraceae</taxon>
        <taxon>Marinobacter</taxon>
    </lineage>
</organism>
<accession>A0ABU2HHF6</accession>
<dbReference type="RefSeq" id="WP_200369537.1">
    <property type="nucleotide sequence ID" value="NZ_JAVMBO010000014.1"/>
</dbReference>
<dbReference type="Proteomes" id="UP001267407">
    <property type="component" value="Unassembled WGS sequence"/>
</dbReference>
<dbReference type="Pfam" id="PF04077">
    <property type="entry name" value="DsrH"/>
    <property type="match status" value="1"/>
</dbReference>
<proteinExistence type="predicted"/>
<protein>
    <submittedName>
        <fullName evidence="1">Sulfurtransferase complex subunit TusB</fullName>
    </submittedName>
</protein>
<dbReference type="NCBIfam" id="TIGR03011">
    <property type="entry name" value="sulf_tusB_dsrH"/>
    <property type="match status" value="1"/>
</dbReference>
<comment type="caution">
    <text evidence="1">The sequence shown here is derived from an EMBL/GenBank/DDBJ whole genome shotgun (WGS) entry which is preliminary data.</text>
</comment>
<keyword evidence="2" id="KW-1185">Reference proteome</keyword>
<dbReference type="InterPro" id="IPR027396">
    <property type="entry name" value="DsrEFH-like"/>
</dbReference>
<dbReference type="Gene3D" id="3.40.1260.10">
    <property type="entry name" value="DsrEFH-like"/>
    <property type="match status" value="1"/>
</dbReference>
<dbReference type="PANTHER" id="PTHR37526:SF1">
    <property type="entry name" value="PROTEIN TUSB"/>
    <property type="match status" value="1"/>
</dbReference>
<dbReference type="SUPFAM" id="SSF75169">
    <property type="entry name" value="DsrEFH-like"/>
    <property type="match status" value="1"/>
</dbReference>
<name>A0ABU2HHF6_9GAMM</name>
<dbReference type="PANTHER" id="PTHR37526">
    <property type="entry name" value="PROTEIN TUSB"/>
    <property type="match status" value="1"/>
</dbReference>